<gene>
    <name evidence="1" type="ORF">FC78_GL001275</name>
</gene>
<name>A0A0R1KK51_9LACO</name>
<dbReference type="STRING" id="1423788.FC78_GL001275"/>
<dbReference type="PATRIC" id="fig|1423788.3.peg.1308"/>
<dbReference type="EMBL" id="AZDY01000035">
    <property type="protein sequence ID" value="KRK83695.1"/>
    <property type="molecule type" value="Genomic_DNA"/>
</dbReference>
<keyword evidence="2" id="KW-1185">Reference proteome</keyword>
<protein>
    <submittedName>
        <fullName evidence="1">Uncharacterized protein</fullName>
    </submittedName>
</protein>
<dbReference type="OrthoDB" id="1699217at2"/>
<dbReference type="RefSeq" id="WP_054641980.1">
    <property type="nucleotide sequence ID" value="NZ_AZDY01000035.1"/>
</dbReference>
<evidence type="ECO:0000313" key="2">
    <source>
        <dbReference type="Proteomes" id="UP000051515"/>
    </source>
</evidence>
<reference evidence="1 2" key="1">
    <citation type="journal article" date="2015" name="Genome Announc.">
        <title>Expanding the biotechnology potential of lactobacilli through comparative genomics of 213 strains and associated genera.</title>
        <authorList>
            <person name="Sun Z."/>
            <person name="Harris H.M."/>
            <person name="McCann A."/>
            <person name="Guo C."/>
            <person name="Argimon S."/>
            <person name="Zhang W."/>
            <person name="Yang X."/>
            <person name="Jeffery I.B."/>
            <person name="Cooney J.C."/>
            <person name="Kagawa T.F."/>
            <person name="Liu W."/>
            <person name="Song Y."/>
            <person name="Salvetti E."/>
            <person name="Wrobel A."/>
            <person name="Rasinkangas P."/>
            <person name="Parkhill J."/>
            <person name="Rea M.C."/>
            <person name="O'Sullivan O."/>
            <person name="Ritari J."/>
            <person name="Douillard F.P."/>
            <person name="Paul Ross R."/>
            <person name="Yang R."/>
            <person name="Briner A.E."/>
            <person name="Felis G.E."/>
            <person name="de Vos W.M."/>
            <person name="Barrangou R."/>
            <person name="Klaenhammer T.R."/>
            <person name="Caufield P.W."/>
            <person name="Cui Y."/>
            <person name="Zhang H."/>
            <person name="O'Toole P.W."/>
        </authorList>
    </citation>
    <scope>NUCLEOTIDE SEQUENCE [LARGE SCALE GENOMIC DNA]</scope>
    <source>
        <strain evidence="1 2">DSM 19674</strain>
    </source>
</reference>
<comment type="caution">
    <text evidence="1">The sequence shown here is derived from an EMBL/GenBank/DDBJ whole genome shotgun (WGS) entry which is preliminary data.</text>
</comment>
<dbReference type="Proteomes" id="UP000051515">
    <property type="component" value="Unassembled WGS sequence"/>
</dbReference>
<proteinExistence type="predicted"/>
<organism evidence="1 2">
    <name type="scientific">Companilactobacillus bobalius DSM 19674</name>
    <dbReference type="NCBI Taxonomy" id="1423788"/>
    <lineage>
        <taxon>Bacteria</taxon>
        <taxon>Bacillati</taxon>
        <taxon>Bacillota</taxon>
        <taxon>Bacilli</taxon>
        <taxon>Lactobacillales</taxon>
        <taxon>Lactobacillaceae</taxon>
        <taxon>Companilactobacillus</taxon>
        <taxon>Companilactobacillus bobalius</taxon>
    </lineage>
</organism>
<evidence type="ECO:0000313" key="1">
    <source>
        <dbReference type="EMBL" id="KRK83695.1"/>
    </source>
</evidence>
<dbReference type="AlphaFoldDB" id="A0A0R1KK51"/>
<sequence length="66" mass="7900">MVLTDAQKRANEKWHKNHRERANYIAMRSSARSFIRKKSTLEDLKELQDIIEGRRKELAQSLNNQF</sequence>
<accession>A0A0R1KK51</accession>